<dbReference type="PANTHER" id="PTHR33204:SF18">
    <property type="entry name" value="TRANSCRIPTIONAL REGULATORY PROTEIN"/>
    <property type="match status" value="1"/>
</dbReference>
<evidence type="ECO:0000256" key="1">
    <source>
        <dbReference type="ARBA" id="ARBA00023015"/>
    </source>
</evidence>
<keyword evidence="1" id="KW-0805">Transcription regulation</keyword>
<dbReference type="Proteomes" id="UP000295453">
    <property type="component" value="Unassembled WGS sequence"/>
</dbReference>
<reference evidence="5 6" key="1">
    <citation type="submission" date="2019-03" db="EMBL/GenBank/DDBJ databases">
        <authorList>
            <person name="Kim M.K.M."/>
        </authorList>
    </citation>
    <scope>NUCLEOTIDE SEQUENCE [LARGE SCALE GENOMIC DNA]</scope>
    <source>
        <strain evidence="5 6">18JY15-6</strain>
    </source>
</reference>
<dbReference type="GO" id="GO:0003677">
    <property type="term" value="F:DNA binding"/>
    <property type="evidence" value="ECO:0007669"/>
    <property type="project" value="UniProtKB-KW"/>
</dbReference>
<dbReference type="RefSeq" id="WP_131583030.1">
    <property type="nucleotide sequence ID" value="NZ_SJZJ01000011.1"/>
</dbReference>
<dbReference type="PANTHER" id="PTHR33204">
    <property type="entry name" value="TRANSCRIPTIONAL REGULATOR, MARR FAMILY"/>
    <property type="match status" value="1"/>
</dbReference>
<keyword evidence="2" id="KW-0238">DNA-binding</keyword>
<keyword evidence="6" id="KW-1185">Reference proteome</keyword>
<dbReference type="Gene3D" id="1.10.10.10">
    <property type="entry name" value="Winged helix-like DNA-binding domain superfamily/Winged helix DNA-binding domain"/>
    <property type="match status" value="1"/>
</dbReference>
<gene>
    <name evidence="5" type="ORF">EPD65_08270</name>
</gene>
<comment type="caution">
    <text evidence="5">The sequence shown here is derived from an EMBL/GenBank/DDBJ whole genome shotgun (WGS) entry which is preliminary data.</text>
</comment>
<name>A0A4R1CC68_9ACTN</name>
<dbReference type="PROSITE" id="PS51118">
    <property type="entry name" value="HTH_HXLR"/>
    <property type="match status" value="1"/>
</dbReference>
<accession>A0A4R1CC68</accession>
<feature type="domain" description="HTH hxlR-type" evidence="4">
    <location>
        <begin position="10"/>
        <end position="107"/>
    </location>
</feature>
<keyword evidence="3" id="KW-0804">Transcription</keyword>
<evidence type="ECO:0000313" key="5">
    <source>
        <dbReference type="EMBL" id="TCJ28321.1"/>
    </source>
</evidence>
<evidence type="ECO:0000256" key="2">
    <source>
        <dbReference type="ARBA" id="ARBA00023125"/>
    </source>
</evidence>
<dbReference type="InterPro" id="IPR036390">
    <property type="entry name" value="WH_DNA-bd_sf"/>
</dbReference>
<organism evidence="5 6">
    <name type="scientific">Nocardioides jejuensis</name>
    <dbReference type="NCBI Taxonomy" id="2502782"/>
    <lineage>
        <taxon>Bacteria</taxon>
        <taxon>Bacillati</taxon>
        <taxon>Actinomycetota</taxon>
        <taxon>Actinomycetes</taxon>
        <taxon>Propionibacteriales</taxon>
        <taxon>Nocardioidaceae</taxon>
        <taxon>Nocardioides</taxon>
    </lineage>
</organism>
<dbReference type="OrthoDB" id="9792527at2"/>
<evidence type="ECO:0000313" key="6">
    <source>
        <dbReference type="Proteomes" id="UP000295453"/>
    </source>
</evidence>
<sequence length="168" mass="18519">MHTSPEDRHCSVARSLDIVGDRWSPLIIRDVALGVSRFDAMQRDLGISRKVLTQRLQALIDHEVLEKVAYSEHPPRFDYRLTEKGNDLTMVVLALQQFGDKWLVGEEGPPLLWRHLGCGELSSPVVCCDRCGEQVAPGDAVPVKGPGFREEDGPGLSAAIDALHALVE</sequence>
<protein>
    <submittedName>
        <fullName evidence="5">Transcriptional regulator</fullName>
    </submittedName>
</protein>
<evidence type="ECO:0000259" key="4">
    <source>
        <dbReference type="PROSITE" id="PS51118"/>
    </source>
</evidence>
<dbReference type="AlphaFoldDB" id="A0A4R1CC68"/>
<proteinExistence type="predicted"/>
<dbReference type="InterPro" id="IPR002577">
    <property type="entry name" value="HTH_HxlR"/>
</dbReference>
<dbReference type="EMBL" id="SJZJ01000011">
    <property type="protein sequence ID" value="TCJ28321.1"/>
    <property type="molecule type" value="Genomic_DNA"/>
</dbReference>
<dbReference type="InterPro" id="IPR036388">
    <property type="entry name" value="WH-like_DNA-bd_sf"/>
</dbReference>
<dbReference type="SUPFAM" id="SSF46785">
    <property type="entry name" value="Winged helix' DNA-binding domain"/>
    <property type="match status" value="1"/>
</dbReference>
<evidence type="ECO:0000256" key="3">
    <source>
        <dbReference type="ARBA" id="ARBA00023163"/>
    </source>
</evidence>
<dbReference type="Pfam" id="PF01638">
    <property type="entry name" value="HxlR"/>
    <property type="match status" value="1"/>
</dbReference>